<dbReference type="NCBIfam" id="TIGR00229">
    <property type="entry name" value="sensory_box"/>
    <property type="match status" value="1"/>
</dbReference>
<dbReference type="CDD" id="cd01949">
    <property type="entry name" value="GGDEF"/>
    <property type="match status" value="1"/>
</dbReference>
<dbReference type="PROSITE" id="PS50112">
    <property type="entry name" value="PAS"/>
    <property type="match status" value="1"/>
</dbReference>
<dbReference type="PANTHER" id="PTHR44757">
    <property type="entry name" value="DIGUANYLATE CYCLASE DGCP"/>
    <property type="match status" value="1"/>
</dbReference>
<dbReference type="GO" id="GO:0016020">
    <property type="term" value="C:membrane"/>
    <property type="evidence" value="ECO:0007669"/>
    <property type="project" value="UniProtKB-SubCell"/>
</dbReference>
<comment type="catalytic activity">
    <reaction evidence="5">
        <text>3',3'-c-di-GMP + H2O = 5'-phosphoguanylyl(3'-&gt;5')guanosine + H(+)</text>
        <dbReference type="Rhea" id="RHEA:24902"/>
        <dbReference type="ChEBI" id="CHEBI:15377"/>
        <dbReference type="ChEBI" id="CHEBI:15378"/>
        <dbReference type="ChEBI" id="CHEBI:58754"/>
        <dbReference type="ChEBI" id="CHEBI:58805"/>
        <dbReference type="EC" id="3.1.4.52"/>
    </reaction>
    <physiologicalReaction direction="left-to-right" evidence="5">
        <dbReference type="Rhea" id="RHEA:24903"/>
    </physiologicalReaction>
</comment>
<evidence type="ECO:0000256" key="1">
    <source>
        <dbReference type="ARBA" id="ARBA00004370"/>
    </source>
</evidence>
<dbReference type="InterPro" id="IPR000160">
    <property type="entry name" value="GGDEF_dom"/>
</dbReference>
<dbReference type="Gene3D" id="3.30.450.20">
    <property type="entry name" value="PAS domain"/>
    <property type="match status" value="1"/>
</dbReference>
<dbReference type="PROSITE" id="PS50883">
    <property type="entry name" value="EAL"/>
    <property type="match status" value="1"/>
</dbReference>
<feature type="domain" description="CHASE" evidence="9">
    <location>
        <begin position="77"/>
        <end position="247"/>
    </location>
</feature>
<dbReference type="PROSITE" id="PS50839">
    <property type="entry name" value="CHASE"/>
    <property type="match status" value="1"/>
</dbReference>
<dbReference type="InterPro" id="IPR000700">
    <property type="entry name" value="PAS-assoc_C"/>
</dbReference>
<dbReference type="AlphaFoldDB" id="A0A1A7C411"/>
<evidence type="ECO:0000256" key="6">
    <source>
        <dbReference type="SAM" id="Phobius"/>
    </source>
</evidence>
<reference evidence="12 13" key="1">
    <citation type="submission" date="2016-04" db="EMBL/GenBank/DDBJ databases">
        <title>Draft genome sequence of Janthinobacterium psychrotolerans sp. nov., isolated from freshwater sediments in Denmark.</title>
        <authorList>
            <person name="Gong X."/>
            <person name="Skrivergaard S."/>
            <person name="Korsgaard B.S."/>
            <person name="Schreiber L."/>
            <person name="Marshall I.P."/>
            <person name="Finster K."/>
            <person name="Schramm A."/>
        </authorList>
    </citation>
    <scope>NUCLEOTIDE SEQUENCE [LARGE SCALE GENOMIC DNA]</scope>
    <source>
        <strain evidence="12 13">S3-2</strain>
    </source>
</reference>
<dbReference type="SUPFAM" id="SSF55785">
    <property type="entry name" value="PYP-like sensor domain (PAS domain)"/>
    <property type="match status" value="1"/>
</dbReference>
<comment type="caution">
    <text evidence="12">The sequence shown here is derived from an EMBL/GenBank/DDBJ whole genome shotgun (WGS) entry which is preliminary data.</text>
</comment>
<keyword evidence="13" id="KW-1185">Reference proteome</keyword>
<comment type="subcellular location">
    <subcellularLocation>
        <location evidence="1">Membrane</location>
    </subcellularLocation>
</comment>
<dbReference type="SUPFAM" id="SSF141868">
    <property type="entry name" value="EAL domain-like"/>
    <property type="match status" value="1"/>
</dbReference>
<dbReference type="Pfam" id="PF03924">
    <property type="entry name" value="CHASE"/>
    <property type="match status" value="1"/>
</dbReference>
<organism evidence="12 13">
    <name type="scientific">Janthinobacterium psychrotolerans</name>
    <dbReference type="NCBI Taxonomy" id="1747903"/>
    <lineage>
        <taxon>Bacteria</taxon>
        <taxon>Pseudomonadati</taxon>
        <taxon>Pseudomonadota</taxon>
        <taxon>Betaproteobacteria</taxon>
        <taxon>Burkholderiales</taxon>
        <taxon>Oxalobacteraceae</taxon>
        <taxon>Janthinobacterium</taxon>
    </lineage>
</organism>
<dbReference type="InterPro" id="IPR043128">
    <property type="entry name" value="Rev_trsase/Diguanyl_cyclase"/>
</dbReference>
<dbReference type="GO" id="GO:0071732">
    <property type="term" value="P:cellular response to nitric oxide"/>
    <property type="evidence" value="ECO:0007669"/>
    <property type="project" value="UniProtKB-ARBA"/>
</dbReference>
<gene>
    <name evidence="12" type="ORF">ASR47_100898</name>
</gene>
<dbReference type="NCBIfam" id="TIGR00254">
    <property type="entry name" value="GGDEF"/>
    <property type="match status" value="1"/>
</dbReference>
<evidence type="ECO:0000256" key="4">
    <source>
        <dbReference type="ARBA" id="ARBA00023136"/>
    </source>
</evidence>
<dbReference type="RefSeq" id="WP_065308265.1">
    <property type="nucleotide sequence ID" value="NZ_LOCQ01000055.1"/>
</dbReference>
<dbReference type="PROSITE" id="PS50887">
    <property type="entry name" value="GGDEF"/>
    <property type="match status" value="1"/>
</dbReference>
<dbReference type="FunFam" id="3.20.20.450:FF:000001">
    <property type="entry name" value="Cyclic di-GMP phosphodiesterase yahA"/>
    <property type="match status" value="1"/>
</dbReference>
<evidence type="ECO:0000256" key="2">
    <source>
        <dbReference type="ARBA" id="ARBA00022692"/>
    </source>
</evidence>
<dbReference type="GO" id="GO:0007165">
    <property type="term" value="P:signal transduction"/>
    <property type="evidence" value="ECO:0007669"/>
    <property type="project" value="UniProtKB-ARBA"/>
</dbReference>
<evidence type="ECO:0000259" key="10">
    <source>
        <dbReference type="PROSITE" id="PS50883"/>
    </source>
</evidence>
<dbReference type="SMART" id="SM01079">
    <property type="entry name" value="CHASE"/>
    <property type="match status" value="1"/>
</dbReference>
<dbReference type="InterPro" id="IPR052155">
    <property type="entry name" value="Biofilm_reg_signaling"/>
</dbReference>
<dbReference type="OrthoDB" id="9813903at2"/>
<evidence type="ECO:0000313" key="12">
    <source>
        <dbReference type="EMBL" id="OBV39038.1"/>
    </source>
</evidence>
<dbReference type="STRING" id="1747903.ASR47_100898"/>
<evidence type="ECO:0000313" key="13">
    <source>
        <dbReference type="Proteomes" id="UP000092713"/>
    </source>
</evidence>
<dbReference type="SMART" id="SM00267">
    <property type="entry name" value="GGDEF"/>
    <property type="match status" value="1"/>
</dbReference>
<dbReference type="InterPro" id="IPR006189">
    <property type="entry name" value="CHASE_dom"/>
</dbReference>
<evidence type="ECO:0000256" key="3">
    <source>
        <dbReference type="ARBA" id="ARBA00022989"/>
    </source>
</evidence>
<dbReference type="Proteomes" id="UP000092713">
    <property type="component" value="Unassembled WGS sequence"/>
</dbReference>
<dbReference type="SMART" id="SM00052">
    <property type="entry name" value="EAL"/>
    <property type="match status" value="1"/>
</dbReference>
<dbReference type="InterPro" id="IPR001633">
    <property type="entry name" value="EAL_dom"/>
</dbReference>
<dbReference type="PATRIC" id="fig|1747903.4.peg.2605"/>
<evidence type="ECO:0000259" key="11">
    <source>
        <dbReference type="PROSITE" id="PS50887"/>
    </source>
</evidence>
<dbReference type="InterPro" id="IPR029787">
    <property type="entry name" value="Nucleotide_cyclase"/>
</dbReference>
<dbReference type="EMBL" id="LOCQ01000055">
    <property type="protein sequence ID" value="OBV39038.1"/>
    <property type="molecule type" value="Genomic_DNA"/>
</dbReference>
<dbReference type="InterPro" id="IPR042240">
    <property type="entry name" value="CHASE_sf"/>
</dbReference>
<dbReference type="SMART" id="SM00091">
    <property type="entry name" value="PAS"/>
    <property type="match status" value="1"/>
</dbReference>
<evidence type="ECO:0000259" key="8">
    <source>
        <dbReference type="PROSITE" id="PS50113"/>
    </source>
</evidence>
<dbReference type="PANTHER" id="PTHR44757:SF2">
    <property type="entry name" value="BIOFILM ARCHITECTURE MAINTENANCE PROTEIN MBAA"/>
    <property type="match status" value="1"/>
</dbReference>
<dbReference type="CDD" id="cd00130">
    <property type="entry name" value="PAS"/>
    <property type="match status" value="1"/>
</dbReference>
<dbReference type="Gene3D" id="3.30.70.270">
    <property type="match status" value="1"/>
</dbReference>
<keyword evidence="4 6" id="KW-0472">Membrane</keyword>
<dbReference type="Gene3D" id="3.20.20.450">
    <property type="entry name" value="EAL domain"/>
    <property type="match status" value="1"/>
</dbReference>
<dbReference type="CDD" id="cd01948">
    <property type="entry name" value="EAL"/>
    <property type="match status" value="1"/>
</dbReference>
<dbReference type="InterPro" id="IPR000014">
    <property type="entry name" value="PAS"/>
</dbReference>
<dbReference type="Pfam" id="PF00990">
    <property type="entry name" value="GGDEF"/>
    <property type="match status" value="1"/>
</dbReference>
<dbReference type="InterPro" id="IPR035965">
    <property type="entry name" value="PAS-like_dom_sf"/>
</dbReference>
<dbReference type="SUPFAM" id="SSF55073">
    <property type="entry name" value="Nucleotide cyclase"/>
    <property type="match status" value="1"/>
</dbReference>
<evidence type="ECO:0000259" key="7">
    <source>
        <dbReference type="PROSITE" id="PS50112"/>
    </source>
</evidence>
<dbReference type="Pfam" id="PF00563">
    <property type="entry name" value="EAL"/>
    <property type="match status" value="1"/>
</dbReference>
<sequence>MQKILRRVRISVSVSVLITMLAGLAITALCYVSARQIEAESARLLFQHDASVRSAALMSGLNNAVEQLKVLNQLFRSIDPISREQFRSFSAPLLQRYPEIQAFSYRRVLDHADRAGYEHAMRQAHPAFMIAQGDDDGNNSQPVPQRDSYNVIDYVEPLHGNAQLLGLDTSNSPGQQVARIASRDSGQPTATELLTLTQYPGRQTGFLVLAPVYRAGMALDTPEQRQRAVIGETAATFRITHLIATILGNARLLDSGHAGIEVFAGAQGETLVYRHDAAPTNRALPAWMQAAHGQPTLSSFSLAGQPWRVRITPAHALWNDHQGSLYVLLGGLLSTLLAVAYVYQLVSRNSVIERITGERTAALQFANLRLSEDIAARLQNEKSLRLRERIIEVSANAIVICSAEAPGYLVEYVNPAFERITGYPAQDVVGKPLASLQGNIPEQPNMDQLQTAIREQREGKAILRYCRKDGEVYWSETFVAPVRGQAGDDGAVPISHFVLAQYDISAVMRFEAELAFQARHDILTGLANRRLLRERLEHEMAVAQRSGLPLWVVFIDLDRFKFVNDTLGHDAGDTLLKGVAERLLGATREVDTVARLGGDEFVLLLPQHGNGDPGMAILQRILDAVAQPMQLGEYEFFLSCSMGVAVYPDDGGSAEMLIKHADIAMYRAKEQGRGHWQFYASNMNADTLQRLSLESELRHALEREQFHLEYQPQLDLASGQVVGMEALLRWRHPQLGLISPASFIGMAEEMGLIIPIGEWVLRTACAQARAWQLAGHTHLRVAVNLSARQFKQRNLLHAVAAVLTETGLDAHYLELELTESMVMHDVEQATAIMGNLKALGVQLSIDDFGTGYSSLAYLRHFPIDVLKIDRSFVNDITHSSDDAAIVCAIISLAHNLRLKVIAEGVETTAQLDFLREHGCDQMQGYLYSRPLAAPAFEALLLQGARLAA</sequence>
<dbReference type="Gene3D" id="3.30.450.350">
    <property type="entry name" value="CHASE domain"/>
    <property type="match status" value="1"/>
</dbReference>
<keyword evidence="3 6" id="KW-1133">Transmembrane helix</keyword>
<keyword evidence="2 6" id="KW-0812">Transmembrane</keyword>
<proteinExistence type="predicted"/>
<name>A0A1A7C411_9BURK</name>
<feature type="domain" description="PAC" evidence="8">
    <location>
        <begin position="459"/>
        <end position="516"/>
    </location>
</feature>
<dbReference type="PROSITE" id="PS50113">
    <property type="entry name" value="PAC"/>
    <property type="match status" value="1"/>
</dbReference>
<feature type="domain" description="GGDEF" evidence="11">
    <location>
        <begin position="548"/>
        <end position="681"/>
    </location>
</feature>
<evidence type="ECO:0000256" key="5">
    <source>
        <dbReference type="ARBA" id="ARBA00051114"/>
    </source>
</evidence>
<feature type="domain" description="PAS" evidence="7">
    <location>
        <begin position="383"/>
        <end position="431"/>
    </location>
</feature>
<dbReference type="InterPro" id="IPR035919">
    <property type="entry name" value="EAL_sf"/>
</dbReference>
<dbReference type="GO" id="GO:0071111">
    <property type="term" value="F:cyclic-guanylate-specific phosphodiesterase activity"/>
    <property type="evidence" value="ECO:0007669"/>
    <property type="project" value="UniProtKB-EC"/>
</dbReference>
<accession>A0A1A7C411</accession>
<dbReference type="Pfam" id="PF13426">
    <property type="entry name" value="PAS_9"/>
    <property type="match status" value="1"/>
</dbReference>
<feature type="transmembrane region" description="Helical" evidence="6">
    <location>
        <begin position="12"/>
        <end position="34"/>
    </location>
</feature>
<protein>
    <submittedName>
        <fullName evidence="12">PAS domain S-box-containing protein/diguanylate cyclase (GGDEF) domain-containing protein</fullName>
    </submittedName>
</protein>
<feature type="domain" description="EAL" evidence="10">
    <location>
        <begin position="690"/>
        <end position="944"/>
    </location>
</feature>
<dbReference type="FunFam" id="3.30.70.270:FF:000001">
    <property type="entry name" value="Diguanylate cyclase domain protein"/>
    <property type="match status" value="1"/>
</dbReference>
<evidence type="ECO:0000259" key="9">
    <source>
        <dbReference type="PROSITE" id="PS50839"/>
    </source>
</evidence>